<dbReference type="PANTHER" id="PTHR45711:SF7">
    <property type="entry name" value="H(+)_CL(-) EXCHANGE TRANSPORTER 5"/>
    <property type="match status" value="1"/>
</dbReference>
<dbReference type="Gene3D" id="3.90.1280.20">
    <property type="match status" value="1"/>
</dbReference>
<evidence type="ECO:0000313" key="18">
    <source>
        <dbReference type="Proteomes" id="UP000694701"/>
    </source>
</evidence>
<dbReference type="InterPro" id="IPR000644">
    <property type="entry name" value="CBS_dom"/>
</dbReference>
<reference evidence="17" key="1">
    <citation type="submission" date="2025-08" db="UniProtKB">
        <authorList>
            <consortium name="Ensembl"/>
        </authorList>
    </citation>
    <scope>IDENTIFICATION</scope>
</reference>
<keyword evidence="13 15" id="KW-0868">Chloride</keyword>
<evidence type="ECO:0000256" key="12">
    <source>
        <dbReference type="ARBA" id="ARBA00023136"/>
    </source>
</evidence>
<evidence type="ECO:0000259" key="16">
    <source>
        <dbReference type="PROSITE" id="PS51371"/>
    </source>
</evidence>
<dbReference type="GO" id="GO:0005247">
    <property type="term" value="F:voltage-gated chloride channel activity"/>
    <property type="evidence" value="ECO:0007669"/>
    <property type="project" value="TreeGrafter"/>
</dbReference>
<dbReference type="Ensembl" id="ENSCCRT00020114041.1">
    <property type="protein sequence ID" value="ENSCCRP00020104423.1"/>
    <property type="gene ID" value="ENSCCRG00020045610.1"/>
</dbReference>
<keyword evidence="9 15" id="KW-1133">Transmembrane helix</keyword>
<evidence type="ECO:0000256" key="10">
    <source>
        <dbReference type="ARBA" id="ARBA00023065"/>
    </source>
</evidence>
<evidence type="ECO:0000256" key="9">
    <source>
        <dbReference type="ARBA" id="ARBA00022989"/>
    </source>
</evidence>
<dbReference type="FunFam" id="3.90.1280.20:FF:000001">
    <property type="entry name" value="Chloride channel protein"/>
    <property type="match status" value="1"/>
</dbReference>
<dbReference type="AlphaFoldDB" id="A0A8C2K623"/>
<keyword evidence="5" id="KW-0677">Repeat</keyword>
<dbReference type="GO" id="GO:0005769">
    <property type="term" value="C:early endosome"/>
    <property type="evidence" value="ECO:0007669"/>
    <property type="project" value="TreeGrafter"/>
</dbReference>
<dbReference type="GO" id="GO:0015297">
    <property type="term" value="F:antiporter activity"/>
    <property type="evidence" value="ECO:0007669"/>
    <property type="project" value="UniProtKB-KW"/>
</dbReference>
<dbReference type="GO" id="GO:0010008">
    <property type="term" value="C:endosome membrane"/>
    <property type="evidence" value="ECO:0007669"/>
    <property type="project" value="UniProtKB-SubCell"/>
</dbReference>
<dbReference type="PANTHER" id="PTHR45711">
    <property type="entry name" value="CHLORIDE CHANNEL PROTEIN"/>
    <property type="match status" value="1"/>
</dbReference>
<dbReference type="GO" id="GO:0008021">
    <property type="term" value="C:synaptic vesicle"/>
    <property type="evidence" value="ECO:0007669"/>
    <property type="project" value="TreeGrafter"/>
</dbReference>
<dbReference type="Proteomes" id="UP000694701">
    <property type="component" value="Unplaced"/>
</dbReference>
<keyword evidence="6" id="KW-0547">Nucleotide-binding</keyword>
<dbReference type="GO" id="GO:0005886">
    <property type="term" value="C:plasma membrane"/>
    <property type="evidence" value="ECO:0007669"/>
    <property type="project" value="TreeGrafter"/>
</dbReference>
<dbReference type="PROSITE" id="PS51371">
    <property type="entry name" value="CBS"/>
    <property type="match status" value="2"/>
</dbReference>
<keyword evidence="3" id="KW-0050">Antiport</keyword>
<organism evidence="17 18">
    <name type="scientific">Cyprinus carpio</name>
    <name type="common">Common carp</name>
    <dbReference type="NCBI Taxonomy" id="7962"/>
    <lineage>
        <taxon>Eukaryota</taxon>
        <taxon>Metazoa</taxon>
        <taxon>Chordata</taxon>
        <taxon>Craniata</taxon>
        <taxon>Vertebrata</taxon>
        <taxon>Euteleostomi</taxon>
        <taxon>Actinopterygii</taxon>
        <taxon>Neopterygii</taxon>
        <taxon>Teleostei</taxon>
        <taxon>Ostariophysi</taxon>
        <taxon>Cypriniformes</taxon>
        <taxon>Cyprinidae</taxon>
        <taxon>Cyprininae</taxon>
        <taxon>Cyprinus</taxon>
    </lineage>
</organism>
<evidence type="ECO:0000256" key="2">
    <source>
        <dbReference type="ARBA" id="ARBA00022448"/>
    </source>
</evidence>
<feature type="transmembrane region" description="Helical" evidence="15">
    <location>
        <begin position="488"/>
        <end position="511"/>
    </location>
</feature>
<dbReference type="Pfam" id="PF00571">
    <property type="entry name" value="CBS"/>
    <property type="match status" value="2"/>
</dbReference>
<dbReference type="Gene3D" id="3.10.580.20">
    <property type="match status" value="1"/>
</dbReference>
<dbReference type="FunFam" id="1.10.3080.10:FF:000017">
    <property type="entry name" value="Chloride channel protein"/>
    <property type="match status" value="1"/>
</dbReference>
<dbReference type="GO" id="GO:0005524">
    <property type="term" value="F:ATP binding"/>
    <property type="evidence" value="ECO:0007669"/>
    <property type="project" value="UniProtKB-KW"/>
</dbReference>
<evidence type="ECO:0000256" key="1">
    <source>
        <dbReference type="ARBA" id="ARBA00004337"/>
    </source>
</evidence>
<evidence type="ECO:0000313" key="17">
    <source>
        <dbReference type="Ensembl" id="ENSCCRP00020104423.1"/>
    </source>
</evidence>
<accession>A0A8C2K623</accession>
<evidence type="ECO:0000256" key="15">
    <source>
        <dbReference type="RuleBase" id="RU361221"/>
    </source>
</evidence>
<dbReference type="SUPFAM" id="SSF81340">
    <property type="entry name" value="Clc chloride channel"/>
    <property type="match status" value="1"/>
</dbReference>
<evidence type="ECO:0000256" key="14">
    <source>
        <dbReference type="PROSITE-ProRule" id="PRU00703"/>
    </source>
</evidence>
<feature type="transmembrane region" description="Helical" evidence="15">
    <location>
        <begin position="296"/>
        <end position="320"/>
    </location>
</feature>
<keyword evidence="12 15" id="KW-0472">Membrane</keyword>
<feature type="transmembrane region" description="Helical" evidence="15">
    <location>
        <begin position="409"/>
        <end position="428"/>
    </location>
</feature>
<dbReference type="CDD" id="cd03684">
    <property type="entry name" value="ClC_3_like"/>
    <property type="match status" value="1"/>
</dbReference>
<name>A0A8C2K623_CYPCA</name>
<keyword evidence="11 14" id="KW-0129">CBS domain</keyword>
<evidence type="ECO:0000256" key="3">
    <source>
        <dbReference type="ARBA" id="ARBA00022449"/>
    </source>
</evidence>
<feature type="transmembrane region" description="Helical" evidence="15">
    <location>
        <begin position="99"/>
        <end position="121"/>
    </location>
</feature>
<dbReference type="CDD" id="cd04591">
    <property type="entry name" value="CBS_pair_voltage-gated_CLC_euk_bac"/>
    <property type="match status" value="1"/>
</dbReference>
<keyword evidence="8" id="KW-0067">ATP-binding</keyword>
<dbReference type="SUPFAM" id="SSF54631">
    <property type="entry name" value="CBS-domain pair"/>
    <property type="match status" value="1"/>
</dbReference>
<keyword evidence="4 15" id="KW-0812">Transmembrane</keyword>
<evidence type="ECO:0000256" key="7">
    <source>
        <dbReference type="ARBA" id="ARBA00022753"/>
    </source>
</evidence>
<keyword evidence="10 15" id="KW-0406">Ion transport</keyword>
<dbReference type="Pfam" id="PF00654">
    <property type="entry name" value="Voltage_CLC"/>
    <property type="match status" value="2"/>
</dbReference>
<feature type="transmembrane region" description="Helical" evidence="15">
    <location>
        <begin position="12"/>
        <end position="30"/>
    </location>
</feature>
<dbReference type="InterPro" id="IPR014743">
    <property type="entry name" value="Cl-channel_core"/>
</dbReference>
<evidence type="ECO:0000256" key="6">
    <source>
        <dbReference type="ARBA" id="ARBA00022741"/>
    </source>
</evidence>
<dbReference type="Gene3D" id="1.10.3080.10">
    <property type="entry name" value="Clc chloride channel"/>
    <property type="match status" value="2"/>
</dbReference>
<keyword evidence="7" id="KW-0967">Endosome</keyword>
<feature type="transmembrane region" description="Helical" evidence="15">
    <location>
        <begin position="373"/>
        <end position="397"/>
    </location>
</feature>
<feature type="transmembrane region" description="Helical" evidence="15">
    <location>
        <begin position="240"/>
        <end position="262"/>
    </location>
</feature>
<comment type="subcellular location">
    <subcellularLocation>
        <location evidence="1">Endosome membrane</location>
        <topology evidence="1">Multi-pass membrane protein</topology>
    </subcellularLocation>
    <subcellularLocation>
        <location evidence="15">Membrane</location>
        <topology evidence="15">Multi-pass membrane protein</topology>
    </subcellularLocation>
</comment>
<dbReference type="PRINTS" id="PR00762">
    <property type="entry name" value="CLCHANNEL"/>
</dbReference>
<keyword evidence="2 15" id="KW-0813">Transport</keyword>
<dbReference type="FunFam" id="3.90.1280.20:FF:000002">
    <property type="entry name" value="Chloride channel protein"/>
    <property type="match status" value="1"/>
</dbReference>
<comment type="similarity">
    <text evidence="15">Belongs to the chloride channel (TC 2.A.49) family.</text>
</comment>
<sequence length="775" mass="85806">VESVCISSDLPAVSHTLTALIGNALVHFLLSGIPLRPQWELSTINWHVICSLPKLIDLLDDTVPGIGTYEDFNTIDWVREKSKDRDRHREITNKSKHSTVALLFSISDAFSGWLLMLLIGLMSGALAGGIDIAAHWMTDLKEGVCLNGFWFNHEHCCWASNETTFQERDKCPQWKTWAELMVGVSEGSVNVLNHFMYVSWALLFAFLAVILVRAFAPYACGSGIPEIKTILSGFIIRGYLGKWTLIIKTITLVLAVSSGLSLGKEGPLVHVACCCANILCHFFTKYRRNEAKRREVLSAASAVGVSVAFGAPIGGVLFSLEEVSYYFPLKTLWRSFFAALVAAFTLRSINPFGNSRLVLFYVEFHTPWHLLELIPFVLLGIFGGLWGAFFIHANIAWCRLRKNTRLGHYPVIEVLVVTLLTALLAFPIEYTRMSSSELISELFNDCGLLDSSKLCGYTSNSGSTSGSVNATAANGLGARLAGPGLYTAMWQLALALVFKMLITVATFGIKVTDLDVFLKAKQNIRAQASKHFFFFLISTLGGVTRMTVSLVVIMFELTGGLEYIVPLMAATMTSKWVADALSRESIYEAHIRLNGYPFLEAKEEFRHKTLATDVMRPRQSDPPLSVLTQSGMSVEEVERLIADTTYSGFPVVISQQSQRLVGFVLRRDLVISLENARRHQEGVVSVSAVLFTECDPPASPSAPPAVKLHNILDLSPFTVTVHTPMEIVVDIFRKLGLRQCLVIQNGRLLGIITKKDILKHMAQMANRDPESILFN</sequence>
<evidence type="ECO:0000256" key="4">
    <source>
        <dbReference type="ARBA" id="ARBA00022692"/>
    </source>
</evidence>
<evidence type="ECO:0000256" key="8">
    <source>
        <dbReference type="ARBA" id="ARBA00022840"/>
    </source>
</evidence>
<feature type="domain" description="CBS" evidence="16">
    <location>
        <begin position="615"/>
        <end position="681"/>
    </location>
</feature>
<proteinExistence type="inferred from homology"/>
<dbReference type="GO" id="GO:0005794">
    <property type="term" value="C:Golgi apparatus"/>
    <property type="evidence" value="ECO:0007669"/>
    <property type="project" value="TreeGrafter"/>
</dbReference>
<dbReference type="SMART" id="SM00116">
    <property type="entry name" value="CBS"/>
    <property type="match status" value="2"/>
</dbReference>
<protein>
    <recommendedName>
        <fullName evidence="15">Chloride channel protein</fullName>
    </recommendedName>
</protein>
<evidence type="ECO:0000256" key="11">
    <source>
        <dbReference type="ARBA" id="ARBA00023122"/>
    </source>
</evidence>
<dbReference type="InterPro" id="IPR001807">
    <property type="entry name" value="ClC"/>
</dbReference>
<feature type="transmembrane region" description="Helical" evidence="15">
    <location>
        <begin position="197"/>
        <end position="219"/>
    </location>
</feature>
<dbReference type="InterPro" id="IPR046342">
    <property type="entry name" value="CBS_dom_sf"/>
</dbReference>
<feature type="transmembrane region" description="Helical" evidence="15">
    <location>
        <begin position="532"/>
        <end position="555"/>
    </location>
</feature>
<evidence type="ECO:0000256" key="5">
    <source>
        <dbReference type="ARBA" id="ARBA00022737"/>
    </source>
</evidence>
<feature type="transmembrane region" description="Helical" evidence="15">
    <location>
        <begin position="268"/>
        <end position="284"/>
    </location>
</feature>
<feature type="domain" description="CBS" evidence="16">
    <location>
        <begin position="711"/>
        <end position="770"/>
    </location>
</feature>
<evidence type="ECO:0000256" key="13">
    <source>
        <dbReference type="ARBA" id="ARBA00023214"/>
    </source>
</evidence>